<dbReference type="InterPro" id="IPR013762">
    <property type="entry name" value="Integrase-like_cat_sf"/>
</dbReference>
<evidence type="ECO:0000256" key="3">
    <source>
        <dbReference type="PROSITE-ProRule" id="PRU01248"/>
    </source>
</evidence>
<dbReference type="Pfam" id="PF00589">
    <property type="entry name" value="Phage_integrase"/>
    <property type="match status" value="1"/>
</dbReference>
<evidence type="ECO:0008006" key="8">
    <source>
        <dbReference type="Google" id="ProtNLM"/>
    </source>
</evidence>
<dbReference type="PROSITE" id="PS51900">
    <property type="entry name" value="CB"/>
    <property type="match status" value="1"/>
</dbReference>
<dbReference type="Proteomes" id="UP000076512">
    <property type="component" value="Unassembled WGS sequence"/>
</dbReference>
<name>A0A164H015_9NOCA</name>
<dbReference type="STRING" id="455432.AWN90_09100"/>
<feature type="domain" description="Core-binding (CB)" evidence="5">
    <location>
        <begin position="72"/>
        <end position="154"/>
    </location>
</feature>
<dbReference type="RefSeq" id="WP_067579383.1">
    <property type="nucleotide sequence ID" value="NZ_JABMCZ010000002.1"/>
</dbReference>
<evidence type="ECO:0000259" key="5">
    <source>
        <dbReference type="PROSITE" id="PS51900"/>
    </source>
</evidence>
<dbReference type="InterPro" id="IPR011010">
    <property type="entry name" value="DNA_brk_join_enz"/>
</dbReference>
<dbReference type="EMBL" id="LWGR01000021">
    <property type="protein sequence ID" value="KZM68088.1"/>
    <property type="molecule type" value="Genomic_DNA"/>
</dbReference>
<evidence type="ECO:0000256" key="1">
    <source>
        <dbReference type="ARBA" id="ARBA00023125"/>
    </source>
</evidence>
<dbReference type="InterPro" id="IPR044068">
    <property type="entry name" value="CB"/>
</dbReference>
<dbReference type="PANTHER" id="PTHR30349">
    <property type="entry name" value="PHAGE INTEGRASE-RELATED"/>
    <property type="match status" value="1"/>
</dbReference>
<organism evidence="6 7">
    <name type="scientific">Nocardia terpenica</name>
    <dbReference type="NCBI Taxonomy" id="455432"/>
    <lineage>
        <taxon>Bacteria</taxon>
        <taxon>Bacillati</taxon>
        <taxon>Actinomycetota</taxon>
        <taxon>Actinomycetes</taxon>
        <taxon>Mycobacteriales</taxon>
        <taxon>Nocardiaceae</taxon>
        <taxon>Nocardia</taxon>
    </lineage>
</organism>
<dbReference type="InterPro" id="IPR002104">
    <property type="entry name" value="Integrase_catalytic"/>
</dbReference>
<feature type="domain" description="Tyr recombinase" evidence="4">
    <location>
        <begin position="178"/>
        <end position="398"/>
    </location>
</feature>
<accession>A0A164H015</accession>
<comment type="caution">
    <text evidence="6">The sequence shown here is derived from an EMBL/GenBank/DDBJ whole genome shotgun (WGS) entry which is preliminary data.</text>
</comment>
<evidence type="ECO:0000259" key="4">
    <source>
        <dbReference type="PROSITE" id="PS51898"/>
    </source>
</evidence>
<gene>
    <name evidence="6" type="ORF">AWN90_09100</name>
</gene>
<dbReference type="GO" id="GO:0006310">
    <property type="term" value="P:DNA recombination"/>
    <property type="evidence" value="ECO:0007669"/>
    <property type="project" value="UniProtKB-KW"/>
</dbReference>
<dbReference type="Gene3D" id="1.10.150.130">
    <property type="match status" value="1"/>
</dbReference>
<protein>
    <recommendedName>
        <fullName evidence="8">Tyrosine-type recombinase/integrase</fullName>
    </recommendedName>
</protein>
<dbReference type="GO" id="GO:0015074">
    <property type="term" value="P:DNA integration"/>
    <property type="evidence" value="ECO:0007669"/>
    <property type="project" value="InterPro"/>
</dbReference>
<evidence type="ECO:0000256" key="2">
    <source>
        <dbReference type="ARBA" id="ARBA00023172"/>
    </source>
</evidence>
<dbReference type="Gene3D" id="1.10.443.10">
    <property type="entry name" value="Intergrase catalytic core"/>
    <property type="match status" value="1"/>
</dbReference>
<evidence type="ECO:0000313" key="7">
    <source>
        <dbReference type="Proteomes" id="UP000076512"/>
    </source>
</evidence>
<dbReference type="InterPro" id="IPR050090">
    <property type="entry name" value="Tyrosine_recombinase_XerCD"/>
</dbReference>
<dbReference type="GO" id="GO:0003677">
    <property type="term" value="F:DNA binding"/>
    <property type="evidence" value="ECO:0007669"/>
    <property type="project" value="UniProtKB-UniRule"/>
</dbReference>
<keyword evidence="7" id="KW-1185">Reference proteome</keyword>
<proteinExistence type="predicted"/>
<reference evidence="6 7" key="1">
    <citation type="submission" date="2016-04" db="EMBL/GenBank/DDBJ databases">
        <authorList>
            <person name="Evans L.H."/>
            <person name="Alamgir A."/>
            <person name="Owens N."/>
            <person name="Weber N.D."/>
            <person name="Virtaneva K."/>
            <person name="Barbian K."/>
            <person name="Babar A."/>
            <person name="Rosenke K."/>
        </authorList>
    </citation>
    <scope>NUCLEOTIDE SEQUENCE [LARGE SCALE GENOMIC DNA]</scope>
    <source>
        <strain evidence="6 7">IFM 0406</strain>
    </source>
</reference>
<evidence type="ECO:0000313" key="6">
    <source>
        <dbReference type="EMBL" id="KZM68088.1"/>
    </source>
</evidence>
<dbReference type="OrthoDB" id="4514172at2"/>
<dbReference type="PROSITE" id="PS51898">
    <property type="entry name" value="TYR_RECOMBINASE"/>
    <property type="match status" value="1"/>
</dbReference>
<dbReference type="CDD" id="cd01189">
    <property type="entry name" value="INT_ICEBs1_C_like"/>
    <property type="match status" value="1"/>
</dbReference>
<dbReference type="InterPro" id="IPR010998">
    <property type="entry name" value="Integrase_recombinase_N"/>
</dbReference>
<sequence>MSTTPRPRVRADGTIGFQVRYRIPRNGEIRATSQTFDDYTAAKRWSELLDRVGAVEAERILAAQLAAAAPILSVTEWCTRYADRLTGIEEATRQRYHRYIVNDIGPFMGSLPVDAVTEETDAAWVVHLENEVGNAAKTIWNKHGFFSAAMAAAARHRPTPLIPANPCAYTRLPRWDGPELDYLDDDEYELLVELMAPRWHAQAELMVMSMARPSEIGALTVGDIDRDTGAVSITKAWKYAGGKLKLGPPKSKRGNRTVYVPLETVARLDLDRPLDAPLMCTRNGTPITVVYLHKKAFAPAVKRLRALAAGDFAPFDRRRAHWAGTDPEALLARFSTTIPKLGTKRITPYTMRHTAISWRLQDGVPIWVVSRDAGHESISTTDKRYGHIDASASAAAAQIVANRLPQLRRDVVNLDQARRRRQVRAGDLGEICVVPGGFEAVWMNPDGEVLSQVFESYDNAVDHIADHEAGDLLAA</sequence>
<dbReference type="SUPFAM" id="SSF56349">
    <property type="entry name" value="DNA breaking-rejoining enzymes"/>
    <property type="match status" value="1"/>
</dbReference>
<dbReference type="PANTHER" id="PTHR30349:SF88">
    <property type="entry name" value="BLL1584 PROTEIN"/>
    <property type="match status" value="1"/>
</dbReference>
<keyword evidence="1 3" id="KW-0238">DNA-binding</keyword>
<keyword evidence="2" id="KW-0233">DNA recombination</keyword>
<dbReference type="AlphaFoldDB" id="A0A164H015"/>